<dbReference type="EMBL" id="CAXAMN010007324">
    <property type="protein sequence ID" value="CAK9021126.1"/>
    <property type="molecule type" value="Genomic_DNA"/>
</dbReference>
<dbReference type="Proteomes" id="UP001642484">
    <property type="component" value="Unassembled WGS sequence"/>
</dbReference>
<organism evidence="1 2">
    <name type="scientific">Durusdinium trenchii</name>
    <dbReference type="NCBI Taxonomy" id="1381693"/>
    <lineage>
        <taxon>Eukaryota</taxon>
        <taxon>Sar</taxon>
        <taxon>Alveolata</taxon>
        <taxon>Dinophyceae</taxon>
        <taxon>Suessiales</taxon>
        <taxon>Symbiodiniaceae</taxon>
        <taxon>Durusdinium</taxon>
    </lineage>
</organism>
<evidence type="ECO:0000313" key="2">
    <source>
        <dbReference type="Proteomes" id="UP001642484"/>
    </source>
</evidence>
<sequence length="254" mass="27547">MISRSPESRDLAGVHQGGTWYRFEKENLPDDPGVFDPEPIMAAEGMIAKLCWCSKLSNCNPGTPADFTILAGFITLVRLAADLDVTCYMRGPCSGDVQLASAKPMAAGDQLLVKTGTRPSMRLGGCTGDVVTGIGPLLNGYSSRMTLSADGSTGTYDLGQAESISAGEYRLCWCQASTRPCTMPEDFNFDVGKLLLASAEYVWPLCSYQAVIFTSWRDWQTFDDCCCNYNEAGAVGCKDETSYTYKLCAGYPLR</sequence>
<proteinExistence type="predicted"/>
<keyword evidence="2" id="KW-1185">Reference proteome</keyword>
<evidence type="ECO:0000313" key="1">
    <source>
        <dbReference type="EMBL" id="CAK9021126.1"/>
    </source>
</evidence>
<reference evidence="1 2" key="1">
    <citation type="submission" date="2024-02" db="EMBL/GenBank/DDBJ databases">
        <authorList>
            <person name="Chen Y."/>
            <person name="Shah S."/>
            <person name="Dougan E. K."/>
            <person name="Thang M."/>
            <person name="Chan C."/>
        </authorList>
    </citation>
    <scope>NUCLEOTIDE SEQUENCE [LARGE SCALE GENOMIC DNA]</scope>
</reference>
<comment type="caution">
    <text evidence="1">The sequence shown here is derived from an EMBL/GenBank/DDBJ whole genome shotgun (WGS) entry which is preliminary data.</text>
</comment>
<protein>
    <submittedName>
        <fullName evidence="1">Uncharacterized protein</fullName>
    </submittedName>
</protein>
<accession>A0ABP0K3L6</accession>
<name>A0ABP0K3L6_9DINO</name>
<gene>
    <name evidence="1" type="ORF">CCMP2556_LOCUS14336</name>
</gene>